<dbReference type="Gene3D" id="2.40.30.10">
    <property type="entry name" value="Translation factors"/>
    <property type="match status" value="1"/>
</dbReference>
<dbReference type="InterPro" id="IPR039261">
    <property type="entry name" value="FNR_nucleotide-bd"/>
</dbReference>
<dbReference type="SUPFAM" id="SSF52343">
    <property type="entry name" value="Ferredoxin reductase-like, C-terminal NADP-linked domain"/>
    <property type="match status" value="1"/>
</dbReference>
<dbReference type="RefSeq" id="WP_376920980.1">
    <property type="nucleotide sequence ID" value="NZ_JBHRSW010000036.1"/>
</dbReference>
<dbReference type="PANTHER" id="PTHR43644">
    <property type="entry name" value="NA(+)-TRANSLOCATING NADH-QUINONE REDUCTASE SUBUNIT"/>
    <property type="match status" value="1"/>
</dbReference>
<dbReference type="CDD" id="cd06189">
    <property type="entry name" value="flavin_oxioreductase"/>
    <property type="match status" value="1"/>
</dbReference>
<keyword evidence="2" id="KW-0274">FAD</keyword>
<evidence type="ECO:0000259" key="3">
    <source>
        <dbReference type="PROSITE" id="PS51384"/>
    </source>
</evidence>
<dbReference type="InterPro" id="IPR017938">
    <property type="entry name" value="Riboflavin_synthase-like_b-brl"/>
</dbReference>
<reference evidence="5" key="1">
    <citation type="journal article" date="2019" name="Int. J. Syst. Evol. Microbiol.">
        <title>The Global Catalogue of Microorganisms (GCM) 10K type strain sequencing project: providing services to taxonomists for standard genome sequencing and annotation.</title>
        <authorList>
            <consortium name="The Broad Institute Genomics Platform"/>
            <consortium name="The Broad Institute Genome Sequencing Center for Infectious Disease"/>
            <person name="Wu L."/>
            <person name="Ma J."/>
        </authorList>
    </citation>
    <scope>NUCLEOTIDE SEQUENCE [LARGE SCALE GENOMIC DNA]</scope>
    <source>
        <strain evidence="5">KCTC 52473</strain>
    </source>
</reference>
<name>A0ABV7FRV4_9ALTE</name>
<accession>A0ABV7FRV4</accession>
<dbReference type="InterPro" id="IPR001433">
    <property type="entry name" value="OxRdtase_FAD/NAD-bd"/>
</dbReference>
<dbReference type="InterPro" id="IPR017927">
    <property type="entry name" value="FAD-bd_FR_type"/>
</dbReference>
<dbReference type="SUPFAM" id="SSF63380">
    <property type="entry name" value="Riboflavin synthase domain-like"/>
    <property type="match status" value="1"/>
</dbReference>
<evidence type="ECO:0000256" key="1">
    <source>
        <dbReference type="ARBA" id="ARBA00022630"/>
    </source>
</evidence>
<keyword evidence="5" id="KW-1185">Reference proteome</keyword>
<comment type="caution">
    <text evidence="4">The sequence shown here is derived from an EMBL/GenBank/DDBJ whole genome shotgun (WGS) entry which is preliminary data.</text>
</comment>
<dbReference type="GO" id="GO:0052875">
    <property type="term" value="F:riboflavin reductase [NAD(P)H] activity"/>
    <property type="evidence" value="ECO:0007669"/>
    <property type="project" value="UniProtKB-EC"/>
</dbReference>
<dbReference type="Pfam" id="PF00175">
    <property type="entry name" value="NAD_binding_1"/>
    <property type="match status" value="1"/>
</dbReference>
<dbReference type="Proteomes" id="UP001595478">
    <property type="component" value="Unassembled WGS sequence"/>
</dbReference>
<dbReference type="PROSITE" id="PS51384">
    <property type="entry name" value="FAD_FR"/>
    <property type="match status" value="1"/>
</dbReference>
<organism evidence="4 5">
    <name type="scientific">Agaribacter flavus</name>
    <dbReference type="NCBI Taxonomy" id="1902781"/>
    <lineage>
        <taxon>Bacteria</taxon>
        <taxon>Pseudomonadati</taxon>
        <taxon>Pseudomonadota</taxon>
        <taxon>Gammaproteobacteria</taxon>
        <taxon>Alteromonadales</taxon>
        <taxon>Alteromonadaceae</taxon>
        <taxon>Agaribacter</taxon>
    </lineage>
</organism>
<dbReference type="EMBL" id="JBHRSW010000036">
    <property type="protein sequence ID" value="MFC3122850.1"/>
    <property type="molecule type" value="Genomic_DNA"/>
</dbReference>
<evidence type="ECO:0000313" key="4">
    <source>
        <dbReference type="EMBL" id="MFC3122850.1"/>
    </source>
</evidence>
<dbReference type="Gene3D" id="3.40.50.80">
    <property type="entry name" value="Nucleotide-binding domain of ferredoxin-NADP reductase (FNR) module"/>
    <property type="match status" value="1"/>
</dbReference>
<proteinExistence type="predicted"/>
<keyword evidence="4" id="KW-0560">Oxidoreductase</keyword>
<gene>
    <name evidence="4" type="primary">fre</name>
    <name evidence="4" type="ORF">ACFOHL_14590</name>
</gene>
<protein>
    <submittedName>
        <fullName evidence="4">NAD(P)H-flavin reductase</fullName>
        <ecNumber evidence="4">1.5.1.41</ecNumber>
    </submittedName>
</protein>
<sequence>MTLTNAKVVSIETLTPFVTKLCLQPKKIAPFKAGQYLQVVMKDDDKRPFSIANSPEAAEPLELHIGATPENAYAYEVLEAARQTGSLTLEVGLGEAFSREADAPMLLIAGGTGYSYAKSILHHTLAVEPNRELIMYWGAKTREDLYDYEALQALSEFNKRFSFVPVVECPDNGWEGHTGWVHRAVLEDYDDLSAFHIYTAGRFEMAAAVRDEFTPKGAKIENLFGDAFAYI</sequence>
<dbReference type="PANTHER" id="PTHR43644:SF1">
    <property type="entry name" value="NAD(P)H-FLAVIN REDUCTASE"/>
    <property type="match status" value="1"/>
</dbReference>
<dbReference type="NCBIfam" id="NF005963">
    <property type="entry name" value="PRK08051.1"/>
    <property type="match status" value="1"/>
</dbReference>
<evidence type="ECO:0000256" key="2">
    <source>
        <dbReference type="ARBA" id="ARBA00022827"/>
    </source>
</evidence>
<dbReference type="EC" id="1.5.1.41" evidence="4"/>
<keyword evidence="1" id="KW-0285">Flavoprotein</keyword>
<dbReference type="PRINTS" id="PR00410">
    <property type="entry name" value="PHEHYDRXLASE"/>
</dbReference>
<evidence type="ECO:0000313" key="5">
    <source>
        <dbReference type="Proteomes" id="UP001595478"/>
    </source>
</evidence>
<feature type="domain" description="FAD-binding FR-type" evidence="3">
    <location>
        <begin position="1"/>
        <end position="102"/>
    </location>
</feature>